<dbReference type="AlphaFoldDB" id="A0A916Y6F0"/>
<dbReference type="PRINTS" id="PR00598">
    <property type="entry name" value="HTHMARR"/>
</dbReference>
<evidence type="ECO:0008006" key="3">
    <source>
        <dbReference type="Google" id="ProtNLM"/>
    </source>
</evidence>
<comment type="caution">
    <text evidence="1">The sequence shown here is derived from an EMBL/GenBank/DDBJ whole genome shotgun (WGS) entry which is preliminary data.</text>
</comment>
<gene>
    <name evidence="1" type="ORF">GCM10010989_03020</name>
</gene>
<organism evidence="1 2">
    <name type="scientific">Croceicoccus pelagius</name>
    <dbReference type="NCBI Taxonomy" id="1703341"/>
    <lineage>
        <taxon>Bacteria</taxon>
        <taxon>Pseudomonadati</taxon>
        <taxon>Pseudomonadota</taxon>
        <taxon>Alphaproteobacteria</taxon>
        <taxon>Sphingomonadales</taxon>
        <taxon>Erythrobacteraceae</taxon>
        <taxon>Croceicoccus</taxon>
    </lineage>
</organism>
<dbReference type="InterPro" id="IPR000835">
    <property type="entry name" value="HTH_MarR-typ"/>
</dbReference>
<evidence type="ECO:0000313" key="2">
    <source>
        <dbReference type="Proteomes" id="UP000598997"/>
    </source>
</evidence>
<dbReference type="InterPro" id="IPR036390">
    <property type="entry name" value="WH_DNA-bd_sf"/>
</dbReference>
<evidence type="ECO:0000313" key="1">
    <source>
        <dbReference type="EMBL" id="GGD32376.1"/>
    </source>
</evidence>
<dbReference type="GO" id="GO:0003700">
    <property type="term" value="F:DNA-binding transcription factor activity"/>
    <property type="evidence" value="ECO:0007669"/>
    <property type="project" value="InterPro"/>
</dbReference>
<protein>
    <recommendedName>
        <fullName evidence="3">MarR family transcriptional regulator</fullName>
    </recommendedName>
</protein>
<proteinExistence type="predicted"/>
<accession>A0A916Y6F0</accession>
<dbReference type="EMBL" id="BMIO01000001">
    <property type="protein sequence ID" value="GGD32376.1"/>
    <property type="molecule type" value="Genomic_DNA"/>
</dbReference>
<keyword evidence="2" id="KW-1185">Reference proteome</keyword>
<dbReference type="Gene3D" id="1.10.10.10">
    <property type="entry name" value="Winged helix-like DNA-binding domain superfamily/Winged helix DNA-binding domain"/>
    <property type="match status" value="1"/>
</dbReference>
<dbReference type="RefSeq" id="WP_156521777.1">
    <property type="nucleotide sequence ID" value="NZ_BMIO01000001.1"/>
</dbReference>
<dbReference type="InterPro" id="IPR036388">
    <property type="entry name" value="WH-like_DNA-bd_sf"/>
</dbReference>
<name>A0A916Y6F0_9SPHN</name>
<reference evidence="1 2" key="1">
    <citation type="journal article" date="2014" name="Int. J. Syst. Evol. Microbiol.">
        <title>Complete genome sequence of Corynebacterium casei LMG S-19264T (=DSM 44701T), isolated from a smear-ripened cheese.</title>
        <authorList>
            <consortium name="US DOE Joint Genome Institute (JGI-PGF)"/>
            <person name="Walter F."/>
            <person name="Albersmeier A."/>
            <person name="Kalinowski J."/>
            <person name="Ruckert C."/>
        </authorList>
    </citation>
    <scope>NUCLEOTIDE SEQUENCE [LARGE SCALE GENOMIC DNA]</scope>
    <source>
        <strain evidence="1 2">CGMCC 1.15358</strain>
    </source>
</reference>
<dbReference type="OrthoDB" id="7875071at2"/>
<sequence>MQDYQMSGKRFSEIATKLRRIERMMNGLAADAERKAVLFGEAGAVGPSSDMRSKSTDAIPKFDRASLARLLLKLKDCRLNHIENDMFSNVSWDMLLTLYVEEMATGGPVLTKAVILGAGCAQSTGSRWIGHLEEQGLIRRFGASEDQRARMVEITDQGVEIMDDYLEAAGAVIYEAWIDMQVESAVELDSMH</sequence>
<dbReference type="Proteomes" id="UP000598997">
    <property type="component" value="Unassembled WGS sequence"/>
</dbReference>
<dbReference type="SUPFAM" id="SSF46785">
    <property type="entry name" value="Winged helix' DNA-binding domain"/>
    <property type="match status" value="1"/>
</dbReference>